<evidence type="ECO:0000256" key="2">
    <source>
        <dbReference type="ARBA" id="ARBA00022737"/>
    </source>
</evidence>
<feature type="repeat" description="PPR" evidence="4">
    <location>
        <begin position="163"/>
        <end position="197"/>
    </location>
</feature>
<dbReference type="Pfam" id="PF13041">
    <property type="entry name" value="PPR_2"/>
    <property type="match status" value="1"/>
</dbReference>
<gene>
    <name evidence="5" type="ORF">CITCOLO1_LOCUS19822</name>
</gene>
<proteinExistence type="inferred from homology"/>
<name>A0ABP0Z9Y1_9ROSI</name>
<dbReference type="Pfam" id="PF01535">
    <property type="entry name" value="PPR"/>
    <property type="match status" value="3"/>
</dbReference>
<dbReference type="NCBIfam" id="TIGR00756">
    <property type="entry name" value="PPR"/>
    <property type="match status" value="2"/>
</dbReference>
<dbReference type="PANTHER" id="PTHR45717">
    <property type="entry name" value="OS12G0527900 PROTEIN"/>
    <property type="match status" value="1"/>
</dbReference>
<evidence type="ECO:0008006" key="7">
    <source>
        <dbReference type="Google" id="ProtNLM"/>
    </source>
</evidence>
<dbReference type="Proteomes" id="UP001642487">
    <property type="component" value="Chromosome 8"/>
</dbReference>
<dbReference type="InterPro" id="IPR011990">
    <property type="entry name" value="TPR-like_helical_dom_sf"/>
</dbReference>
<keyword evidence="3" id="KW-0802">TPR repeat</keyword>
<evidence type="ECO:0000313" key="6">
    <source>
        <dbReference type="Proteomes" id="UP001642487"/>
    </source>
</evidence>
<evidence type="ECO:0000256" key="3">
    <source>
        <dbReference type="PROSITE-ProRule" id="PRU00339"/>
    </source>
</evidence>
<keyword evidence="6" id="KW-1185">Reference proteome</keyword>
<evidence type="ECO:0000256" key="4">
    <source>
        <dbReference type="PROSITE-ProRule" id="PRU00708"/>
    </source>
</evidence>
<comment type="similarity">
    <text evidence="1">Belongs to the PPR family. P subfamily.</text>
</comment>
<dbReference type="PANTHER" id="PTHR45717:SF20">
    <property type="entry name" value="OS07G0598500 PROTEIN"/>
    <property type="match status" value="1"/>
</dbReference>
<evidence type="ECO:0000256" key="1">
    <source>
        <dbReference type="ARBA" id="ARBA00007626"/>
    </source>
</evidence>
<dbReference type="SUPFAM" id="SSF48452">
    <property type="entry name" value="TPR-like"/>
    <property type="match status" value="1"/>
</dbReference>
<protein>
    <recommendedName>
        <fullName evidence="7">Pentatricopeptide repeat-containing protein</fullName>
    </recommendedName>
</protein>
<accession>A0ABP0Z9Y1</accession>
<dbReference type="EMBL" id="OZ021742">
    <property type="protein sequence ID" value="CAK9327442.1"/>
    <property type="molecule type" value="Genomic_DNA"/>
</dbReference>
<reference evidence="5 6" key="1">
    <citation type="submission" date="2024-03" db="EMBL/GenBank/DDBJ databases">
        <authorList>
            <person name="Gkanogiannis A."/>
            <person name="Becerra Lopez-Lavalle L."/>
        </authorList>
    </citation>
    <scope>NUCLEOTIDE SEQUENCE [LARGE SCALE GENOMIC DNA]</scope>
</reference>
<dbReference type="InterPro" id="IPR019734">
    <property type="entry name" value="TPR_rpt"/>
</dbReference>
<sequence length="500" mass="57221">MDQKLFSKVLTRYAIAGRSYHTNRLKKATLYAKISPLGDPSISVEPELDGWVQEGKKVRVAELQRIIRDLRKRKRFTQALEVSEWMKKSGVCIFSPTEHAVQLDLIGRVRGYLSAENYFNQLKEQDQTSNTYGALLNCYVRQRQVEKSLSHLQKMKEMGFATSQLTYNDIMCLYTNVGQHDKVPEVLAEMKEKNVSPDNFSYRICINSYGVRHDLEGMENVLKEMESQPHIVMDWNTYAVVANFFIKAGLTDKAVNALRKSEERLKSKDRIGHNHLISLYATLGNREKVLKLWNLDKTATTRFINRDYITMLESLVRLGGLEEAEEVLKEWESSGNCYDFRVPNTVIVGYIDKGMCDRAETLLQDLMEKEKATTPNSWGAVAVQYLDRGETENALECMKAALSLNMDKGWKPNPRVITALLSWLGDKGIIEEVEAFVGALRSVIPVNREMYHALIKVHIRGGKEVNELLDQMKSDKIDEDEETKKILATWEETTEGKSID</sequence>
<feature type="repeat" description="PPR" evidence="4">
    <location>
        <begin position="128"/>
        <end position="162"/>
    </location>
</feature>
<dbReference type="InterPro" id="IPR002885">
    <property type="entry name" value="PPR_rpt"/>
</dbReference>
<dbReference type="PROSITE" id="PS51375">
    <property type="entry name" value="PPR"/>
    <property type="match status" value="2"/>
</dbReference>
<dbReference type="PROSITE" id="PS50005">
    <property type="entry name" value="TPR"/>
    <property type="match status" value="1"/>
</dbReference>
<evidence type="ECO:0000313" key="5">
    <source>
        <dbReference type="EMBL" id="CAK9327442.1"/>
    </source>
</evidence>
<keyword evidence="2" id="KW-0677">Repeat</keyword>
<dbReference type="Gene3D" id="1.25.40.10">
    <property type="entry name" value="Tetratricopeptide repeat domain"/>
    <property type="match status" value="3"/>
</dbReference>
<organism evidence="5 6">
    <name type="scientific">Citrullus colocynthis</name>
    <name type="common">colocynth</name>
    <dbReference type="NCBI Taxonomy" id="252529"/>
    <lineage>
        <taxon>Eukaryota</taxon>
        <taxon>Viridiplantae</taxon>
        <taxon>Streptophyta</taxon>
        <taxon>Embryophyta</taxon>
        <taxon>Tracheophyta</taxon>
        <taxon>Spermatophyta</taxon>
        <taxon>Magnoliopsida</taxon>
        <taxon>eudicotyledons</taxon>
        <taxon>Gunneridae</taxon>
        <taxon>Pentapetalae</taxon>
        <taxon>rosids</taxon>
        <taxon>fabids</taxon>
        <taxon>Cucurbitales</taxon>
        <taxon>Cucurbitaceae</taxon>
        <taxon>Benincaseae</taxon>
        <taxon>Citrullus</taxon>
    </lineage>
</organism>
<feature type="repeat" description="TPR" evidence="3">
    <location>
        <begin position="375"/>
        <end position="408"/>
    </location>
</feature>